<dbReference type="InterPro" id="IPR027417">
    <property type="entry name" value="P-loop_NTPase"/>
</dbReference>
<evidence type="ECO:0000313" key="2">
    <source>
        <dbReference type="EMBL" id="GHI62329.1"/>
    </source>
</evidence>
<evidence type="ECO:0000256" key="1">
    <source>
        <dbReference type="SAM" id="Coils"/>
    </source>
</evidence>
<sequence>MTRMESELSSWLSGTWLSDGPAVAVLAGFSGLGKSDIAYEVAERSNRPWAFENLISDNLTLDEITLNVAESLEACGSNTMADLLGGDFVASFVKSLEEPILIVLDDFHELLDEQGLPPREFRTLIHRLCTARPAPAGRLLLVTNRAVTQESWLDQAHVRRVEPPAEDHAVSLLASLLAQQDLEDEVPSERRGDVVRWLGRNPRAIQALVACLSNDSLDDLIELDRDSWGVRDEVVGPELVRHLEERFLDRTLQRISPEALALVESLSVYRKTFTKEAIQGAGAGLAGSADVEDARRELSSRFLLERRRNWFTLNPIARELARARILMDERKLRRSHARAAEYYSRHFRARNSASKMDKASEFVEARFHLLRLGQREEFDEIARGFRAQLLLVYRNIESLPKDVSAQRELLATLWAALEGEEGGSWSLRFCFARLLLARDEQDDALVAYRQITIASRESNHHDVWILRCRLAVRFEEPAITRTIIAQARERLSAGVLLQVVRVTAVALTQMGHPADALRLLEDVQQHCHQTGDAWLLYHTASVILCSQDRHKDAIAFLLKGYETLGPQRERSGRLVEESAFLAFAARDAALLGQIQQVVVGSQGRHGWVSLCEVLKLQTERKFQESADLAAGFPEYLALKAQRAFSLLCLGRASEAKSVLMGSIPVRNLETGLGWLRAVACVAAGDAPDGDETSPESAWLAEFAAAHEMAPEEVTAESLLRHWDTFAELFGGRVSFYFPWLPRELTGLDQDLIRLSSTTSALDGVDLSRLRFRNEEKPRPPAVGAVPAVAGAPFGGVPPQPGWPTIFVTTQGGPAVLPNGGTLDMGGNYNVNQAGAVGDGAQATGNTFNQVVAGKTEDLQKLSAELQRLTEQLRLQGEAGQHAQELGELEGAAAAAASGDVSGVRAHLRRSGQWALGAATSVGTALAAAWIRESVGM</sequence>
<gene>
    <name evidence="2" type="ORF">Saso_39790</name>
</gene>
<keyword evidence="1" id="KW-0175">Coiled coil</keyword>
<accession>A0ABQ3S2I8</accession>
<feature type="coiled-coil region" evidence="1">
    <location>
        <begin position="851"/>
        <end position="878"/>
    </location>
</feature>
<reference evidence="3" key="1">
    <citation type="submission" date="2023-07" db="EMBL/GenBank/DDBJ databases">
        <title>Whole genome shotgun sequence of Streptomyces cacaoi subsp. asoensis NBRC 13813.</title>
        <authorList>
            <person name="Komaki H."/>
            <person name="Tamura T."/>
        </authorList>
    </citation>
    <scope>NUCLEOTIDE SEQUENCE [LARGE SCALE GENOMIC DNA]</scope>
    <source>
        <strain evidence="3">NBRC 13813</strain>
    </source>
</reference>
<proteinExistence type="predicted"/>
<evidence type="ECO:0008006" key="4">
    <source>
        <dbReference type="Google" id="ProtNLM"/>
    </source>
</evidence>
<dbReference type="EMBL" id="BNEB01000003">
    <property type="protein sequence ID" value="GHI62329.1"/>
    <property type="molecule type" value="Genomic_DNA"/>
</dbReference>
<organism evidence="2 3">
    <name type="scientific">Streptomyces asoensis</name>
    <dbReference type="NCBI Taxonomy" id="249586"/>
    <lineage>
        <taxon>Bacteria</taxon>
        <taxon>Bacillati</taxon>
        <taxon>Actinomycetota</taxon>
        <taxon>Actinomycetes</taxon>
        <taxon>Kitasatosporales</taxon>
        <taxon>Streptomycetaceae</taxon>
        <taxon>Streptomyces</taxon>
    </lineage>
</organism>
<comment type="caution">
    <text evidence="2">The sequence shown here is derived from an EMBL/GenBank/DDBJ whole genome shotgun (WGS) entry which is preliminary data.</text>
</comment>
<keyword evidence="3" id="KW-1185">Reference proteome</keyword>
<evidence type="ECO:0000313" key="3">
    <source>
        <dbReference type="Proteomes" id="UP000649259"/>
    </source>
</evidence>
<dbReference type="SUPFAM" id="SSF52540">
    <property type="entry name" value="P-loop containing nucleoside triphosphate hydrolases"/>
    <property type="match status" value="1"/>
</dbReference>
<dbReference type="RefSeq" id="WP_189928492.1">
    <property type="nucleotide sequence ID" value="NZ_BMSI01000026.1"/>
</dbReference>
<name>A0ABQ3S2I8_9ACTN</name>
<dbReference type="Proteomes" id="UP000649259">
    <property type="component" value="Unassembled WGS sequence"/>
</dbReference>
<dbReference type="GeneID" id="91471842"/>
<protein>
    <recommendedName>
        <fullName evidence="4">AAA+ ATPase domain-containing protein</fullName>
    </recommendedName>
</protein>